<accession>F8AHY3</accession>
<reference evidence="2 3" key="1">
    <citation type="journal article" date="2011" name="J. Bacteriol.">
        <title>Complete genome sequence of the obligate piezophilic hyperthermophilic archaeon Pyrococcus yayanosii CH1.</title>
        <authorList>
            <person name="Jun X."/>
            <person name="Lupeng L."/>
            <person name="Minjuan X."/>
            <person name="Oger P."/>
            <person name="Fengping W."/>
            <person name="Jebbar M."/>
            <person name="Xiang X."/>
        </authorList>
    </citation>
    <scope>NUCLEOTIDE SEQUENCE [LARGE SCALE GENOMIC DNA]</scope>
    <source>
        <strain evidence="3">CH1 / JCM 16557</strain>
    </source>
</reference>
<evidence type="ECO:0000256" key="1">
    <source>
        <dbReference type="SAM" id="Coils"/>
    </source>
</evidence>
<dbReference type="Proteomes" id="UP000008386">
    <property type="component" value="Chromosome"/>
</dbReference>
<dbReference type="STRING" id="529709.PYCH_17810"/>
<keyword evidence="1" id="KW-0175">Coiled coil</keyword>
<keyword evidence="3" id="KW-1185">Reference proteome</keyword>
<name>F8AHY3_PYRYC</name>
<protein>
    <submittedName>
        <fullName evidence="2">Uncharacterized protein</fullName>
    </submittedName>
</protein>
<evidence type="ECO:0000313" key="2">
    <source>
        <dbReference type="EMBL" id="AEH25440.1"/>
    </source>
</evidence>
<evidence type="ECO:0000313" key="3">
    <source>
        <dbReference type="Proteomes" id="UP000008386"/>
    </source>
</evidence>
<feature type="coiled-coil region" evidence="1">
    <location>
        <begin position="186"/>
        <end position="234"/>
    </location>
</feature>
<dbReference type="KEGG" id="pya:PYCH_17810"/>
<dbReference type="eggNOG" id="arCOG04219">
    <property type="taxonomic scope" value="Archaea"/>
</dbReference>
<dbReference type="AlphaFoldDB" id="F8AHY3"/>
<dbReference type="EMBL" id="CP002779">
    <property type="protein sequence ID" value="AEH25440.1"/>
    <property type="molecule type" value="Genomic_DNA"/>
</dbReference>
<dbReference type="HOGENOM" id="CLU_626459_0_0_2"/>
<proteinExistence type="predicted"/>
<gene>
    <name evidence="2" type="ordered locus">PYCH_17810</name>
</gene>
<feature type="coiled-coil region" evidence="1">
    <location>
        <begin position="277"/>
        <end position="325"/>
    </location>
</feature>
<dbReference type="eggNOG" id="arCOG01718">
    <property type="taxonomic scope" value="Archaea"/>
</dbReference>
<sequence>MRDTLRLISRLIELTRKGYIEDYEREEVSKILRELKAGGFTSEEIVFLMNRAFSASWVRSLTAGTRKESEKHKEAVLKLLVWFIITSEKAGGIGNVVRLLHYLGNHEICAVNVISLLEEVEDGGIDINDLIEVLRLANSVGSLYVLKQVLETMKEGDEIILTDLLPLLKVAQEYGVDEVVSLIKARKNVEEEVEMLRYEVEMLKKRRDALKEEVDELKRKKEWIAKEYSALTQKYREFSNVVSIVKELVFNRNISTKTLYHLAKILETVGPEEVADIALDVKRVRELRIEVRELEERKKRLVKQVETLEAAKEKVQDELIKIGREFAKIWIEIGRDYGELVDDMFKKAKEYTFTLGLLEALHTLLYSQDVETLRSVPIYVDFMLLEAIERHVKALGENPSITTLSFEISGKHENFKGTVRLLTLLRLVRQALVKINR</sequence>
<organism evidence="2 3">
    <name type="scientific">Pyrococcus yayanosii (strain CH1 / JCM 16557)</name>
    <dbReference type="NCBI Taxonomy" id="529709"/>
    <lineage>
        <taxon>Archaea</taxon>
        <taxon>Methanobacteriati</taxon>
        <taxon>Methanobacteriota</taxon>
        <taxon>Thermococci</taxon>
        <taxon>Thermococcales</taxon>
        <taxon>Thermococcaceae</taxon>
        <taxon>Pyrococcus</taxon>
    </lineage>
</organism>